<organism evidence="2 3">
    <name type="scientific">Spirosoma endophyticum</name>
    <dbReference type="NCBI Taxonomy" id="662367"/>
    <lineage>
        <taxon>Bacteria</taxon>
        <taxon>Pseudomonadati</taxon>
        <taxon>Bacteroidota</taxon>
        <taxon>Cytophagia</taxon>
        <taxon>Cytophagales</taxon>
        <taxon>Cytophagaceae</taxon>
        <taxon>Spirosoma</taxon>
    </lineage>
</organism>
<proteinExistence type="predicted"/>
<evidence type="ECO:0000313" key="2">
    <source>
        <dbReference type="EMBL" id="SFC91969.1"/>
    </source>
</evidence>
<sequence length="114" mass="13091">MDFSKIGAAVILFLIGSFGHWYIMYWQFKSDKWIRSPMPYLLAIVCTWLWIKASKYGVEGFNGSMWSNRFLFFVTGVFAGAILYPLHFGQPFTLKVAVQLLLALSIIVVSVVWK</sequence>
<dbReference type="Proteomes" id="UP000198598">
    <property type="component" value="Unassembled WGS sequence"/>
</dbReference>
<feature type="transmembrane region" description="Helical" evidence="1">
    <location>
        <begin position="70"/>
        <end position="89"/>
    </location>
</feature>
<feature type="transmembrane region" description="Helical" evidence="1">
    <location>
        <begin position="96"/>
        <end position="113"/>
    </location>
</feature>
<dbReference type="RefSeq" id="WP_093825051.1">
    <property type="nucleotide sequence ID" value="NZ_FOLQ01000002.1"/>
</dbReference>
<name>A0A1I1N2W2_9BACT</name>
<feature type="transmembrane region" description="Helical" evidence="1">
    <location>
        <begin position="40"/>
        <end position="58"/>
    </location>
</feature>
<keyword evidence="1" id="KW-0472">Membrane</keyword>
<evidence type="ECO:0000256" key="1">
    <source>
        <dbReference type="SAM" id="Phobius"/>
    </source>
</evidence>
<protein>
    <submittedName>
        <fullName evidence="2">Uncharacterized protein</fullName>
    </submittedName>
</protein>
<dbReference type="EMBL" id="FOLQ01000002">
    <property type="protein sequence ID" value="SFC91969.1"/>
    <property type="molecule type" value="Genomic_DNA"/>
</dbReference>
<dbReference type="OrthoDB" id="962049at2"/>
<accession>A0A1I1N2W2</accession>
<reference evidence="2 3" key="1">
    <citation type="submission" date="2016-10" db="EMBL/GenBank/DDBJ databases">
        <authorList>
            <person name="de Groot N.N."/>
        </authorList>
    </citation>
    <scope>NUCLEOTIDE SEQUENCE [LARGE SCALE GENOMIC DNA]</scope>
    <source>
        <strain evidence="2 3">DSM 26130</strain>
    </source>
</reference>
<dbReference type="AlphaFoldDB" id="A0A1I1N2W2"/>
<keyword evidence="1" id="KW-0812">Transmembrane</keyword>
<feature type="transmembrane region" description="Helical" evidence="1">
    <location>
        <begin position="6"/>
        <end position="28"/>
    </location>
</feature>
<keyword evidence="3" id="KW-1185">Reference proteome</keyword>
<gene>
    <name evidence="2" type="ORF">SAMN05216167_102822</name>
</gene>
<keyword evidence="1" id="KW-1133">Transmembrane helix</keyword>
<evidence type="ECO:0000313" key="3">
    <source>
        <dbReference type="Proteomes" id="UP000198598"/>
    </source>
</evidence>